<protein>
    <recommendedName>
        <fullName evidence="4">REJ domain-containing protein</fullName>
    </recommendedName>
</protein>
<feature type="chain" id="PRO_5008276447" description="REJ domain-containing protein" evidence="1">
    <location>
        <begin position="18"/>
        <end position="80"/>
    </location>
</feature>
<dbReference type="Proteomes" id="UP000078512">
    <property type="component" value="Unassembled WGS sequence"/>
</dbReference>
<gene>
    <name evidence="2" type="ORF">K457DRAFT_136564</name>
</gene>
<proteinExistence type="predicted"/>
<accession>A0A197K0C1</accession>
<dbReference type="EMBL" id="KV442032">
    <property type="protein sequence ID" value="OAQ30925.1"/>
    <property type="molecule type" value="Genomic_DNA"/>
</dbReference>
<evidence type="ECO:0000256" key="1">
    <source>
        <dbReference type="SAM" id="SignalP"/>
    </source>
</evidence>
<reference evidence="2 3" key="1">
    <citation type="submission" date="2016-05" db="EMBL/GenBank/DDBJ databases">
        <title>Genome sequencing reveals origins of a unique bacterial endosymbiosis in the earliest lineages of terrestrial Fungi.</title>
        <authorList>
            <consortium name="DOE Joint Genome Institute"/>
            <person name="Uehling J."/>
            <person name="Gryganskyi A."/>
            <person name="Hameed K."/>
            <person name="Tschaplinski T."/>
            <person name="Misztal P."/>
            <person name="Wu S."/>
            <person name="Desiro A."/>
            <person name="Vande Pol N."/>
            <person name="Du Z.-Y."/>
            <person name="Zienkiewicz A."/>
            <person name="Zienkiewicz K."/>
            <person name="Morin E."/>
            <person name="Tisserant E."/>
            <person name="Splivallo R."/>
            <person name="Hainaut M."/>
            <person name="Henrissat B."/>
            <person name="Ohm R."/>
            <person name="Kuo A."/>
            <person name="Yan J."/>
            <person name="Lipzen A."/>
            <person name="Nolan M."/>
            <person name="Labutti K."/>
            <person name="Barry K."/>
            <person name="Goldstein A."/>
            <person name="Labbe J."/>
            <person name="Schadt C."/>
            <person name="Tuskan G."/>
            <person name="Grigoriev I."/>
            <person name="Martin F."/>
            <person name="Vilgalys R."/>
            <person name="Bonito G."/>
        </authorList>
    </citation>
    <scope>NUCLEOTIDE SEQUENCE [LARGE SCALE GENOMIC DNA]</scope>
    <source>
        <strain evidence="2 3">AG-77</strain>
    </source>
</reference>
<dbReference type="AlphaFoldDB" id="A0A197K0C1"/>
<keyword evidence="1" id="KW-0732">Signal</keyword>
<keyword evidence="3" id="KW-1185">Reference proteome</keyword>
<name>A0A197K0C1_9FUNG</name>
<evidence type="ECO:0008006" key="4">
    <source>
        <dbReference type="Google" id="ProtNLM"/>
    </source>
</evidence>
<organism evidence="2 3">
    <name type="scientific">Linnemannia elongata AG-77</name>
    <dbReference type="NCBI Taxonomy" id="1314771"/>
    <lineage>
        <taxon>Eukaryota</taxon>
        <taxon>Fungi</taxon>
        <taxon>Fungi incertae sedis</taxon>
        <taxon>Mucoromycota</taxon>
        <taxon>Mortierellomycotina</taxon>
        <taxon>Mortierellomycetes</taxon>
        <taxon>Mortierellales</taxon>
        <taxon>Mortierellaceae</taxon>
        <taxon>Linnemannia</taxon>
    </lineage>
</organism>
<evidence type="ECO:0000313" key="2">
    <source>
        <dbReference type="EMBL" id="OAQ30925.1"/>
    </source>
</evidence>
<evidence type="ECO:0000313" key="3">
    <source>
        <dbReference type="Proteomes" id="UP000078512"/>
    </source>
</evidence>
<feature type="signal peptide" evidence="1">
    <location>
        <begin position="1"/>
        <end position="17"/>
    </location>
</feature>
<sequence length="80" mass="8922">MFSLCLSLSLFVSLCLSLSLVVCSHFSFFSTPLSSFLLALSPSMLHQTYKQPVLHPFPFPFPSSLRVYETGSLSLFLSLQ</sequence>